<reference evidence="2 3" key="1">
    <citation type="submission" date="2022-02" db="EMBL/GenBank/DDBJ databases">
        <title>Chromosome-level reference genomes for two strains of Caenorhabditis briggsae: an improved platform for comparative genomics.</title>
        <authorList>
            <person name="Stevens L."/>
            <person name="Andersen E.C."/>
        </authorList>
    </citation>
    <scope>NUCLEOTIDE SEQUENCE [LARGE SCALE GENOMIC DNA]</scope>
    <source>
        <strain evidence="2">QX1410_ONT</strain>
        <tissue evidence="2">Whole-organism</tissue>
    </source>
</reference>
<evidence type="ECO:0008006" key="4">
    <source>
        <dbReference type="Google" id="ProtNLM"/>
    </source>
</evidence>
<sequence>MLGKQVLIVSLMLIAFNYAANTYEAKKNQLVLEMSAREKTNCGKITKNVACSRINEKNVRAHRFTCQDNLDFNNAYLLLAVRSNGGMLSSQIEYRYQEKHMKMFEKKLTTAEILKKQSFQPDTHISINKIVSNDFEQSGPENNCIKEGTYPDNLIGDHGLYVTKLVNGNSPKPTTWTRIYFDPDSVGEHLIVPV</sequence>
<name>A0AAE9D279_CAEBR</name>
<dbReference type="EMBL" id="CP090895">
    <property type="protein sequence ID" value="ULT91489.1"/>
    <property type="molecule type" value="Genomic_DNA"/>
</dbReference>
<feature type="chain" id="PRO_5041948093" description="Secreted protein" evidence="1">
    <location>
        <begin position="20"/>
        <end position="194"/>
    </location>
</feature>
<protein>
    <recommendedName>
        <fullName evidence="4">Secreted protein</fullName>
    </recommendedName>
</protein>
<dbReference type="Proteomes" id="UP000827892">
    <property type="component" value="Chromosome V"/>
</dbReference>
<proteinExistence type="predicted"/>
<evidence type="ECO:0000256" key="1">
    <source>
        <dbReference type="SAM" id="SignalP"/>
    </source>
</evidence>
<evidence type="ECO:0000313" key="2">
    <source>
        <dbReference type="EMBL" id="ULT91489.1"/>
    </source>
</evidence>
<dbReference type="AlphaFoldDB" id="A0AAE9D279"/>
<organism evidence="2 3">
    <name type="scientific">Caenorhabditis briggsae</name>
    <dbReference type="NCBI Taxonomy" id="6238"/>
    <lineage>
        <taxon>Eukaryota</taxon>
        <taxon>Metazoa</taxon>
        <taxon>Ecdysozoa</taxon>
        <taxon>Nematoda</taxon>
        <taxon>Chromadorea</taxon>
        <taxon>Rhabditida</taxon>
        <taxon>Rhabditina</taxon>
        <taxon>Rhabditomorpha</taxon>
        <taxon>Rhabditoidea</taxon>
        <taxon>Rhabditidae</taxon>
        <taxon>Peloderinae</taxon>
        <taxon>Caenorhabditis</taxon>
    </lineage>
</organism>
<feature type="signal peptide" evidence="1">
    <location>
        <begin position="1"/>
        <end position="19"/>
    </location>
</feature>
<gene>
    <name evidence="2" type="ORF">L3Y34_009243</name>
</gene>
<keyword evidence="1" id="KW-0732">Signal</keyword>
<evidence type="ECO:0000313" key="3">
    <source>
        <dbReference type="Proteomes" id="UP000827892"/>
    </source>
</evidence>
<accession>A0AAE9D279</accession>